<gene>
    <name evidence="1" type="ORF">MYP_4287</name>
</gene>
<evidence type="ECO:0000313" key="1">
    <source>
        <dbReference type="EMBL" id="GAL87057.1"/>
    </source>
</evidence>
<accession>A0A098LKZ8</accession>
<comment type="caution">
    <text evidence="1">The sequence shown here is derived from an EMBL/GenBank/DDBJ whole genome shotgun (WGS) entry which is preliminary data.</text>
</comment>
<dbReference type="AlphaFoldDB" id="A0A098LKZ8"/>
<reference evidence="1 2" key="1">
    <citation type="submission" date="2014-09" db="EMBL/GenBank/DDBJ databases">
        <title>Sporocytophaga myxococcoides PG-01 genome sequencing.</title>
        <authorList>
            <person name="Liu L."/>
            <person name="Gao P.J."/>
            <person name="Chen G.J."/>
            <person name="Wang L.S."/>
        </authorList>
    </citation>
    <scope>NUCLEOTIDE SEQUENCE [LARGE SCALE GENOMIC DNA]</scope>
    <source>
        <strain evidence="1 2">PG-01</strain>
    </source>
</reference>
<evidence type="ECO:0000313" key="2">
    <source>
        <dbReference type="Proteomes" id="UP000030185"/>
    </source>
</evidence>
<dbReference type="EMBL" id="BBLT01000010">
    <property type="protein sequence ID" value="GAL87057.1"/>
    <property type="molecule type" value="Genomic_DNA"/>
</dbReference>
<dbReference type="Proteomes" id="UP000030185">
    <property type="component" value="Unassembled WGS sequence"/>
</dbReference>
<keyword evidence="2" id="KW-1185">Reference proteome</keyword>
<protein>
    <submittedName>
        <fullName evidence="1">Uncharacterized protein</fullName>
    </submittedName>
</protein>
<sequence>MIPFPLYCSKASIYNGFPFHLIKLLWKQNLHQSWVFGAVIYDFLIRIISLKTFYDILQWMLGYFLT</sequence>
<organism evidence="1 2">
    <name type="scientific">Sporocytophaga myxococcoides</name>
    <dbReference type="NCBI Taxonomy" id="153721"/>
    <lineage>
        <taxon>Bacteria</taxon>
        <taxon>Pseudomonadati</taxon>
        <taxon>Bacteroidota</taxon>
        <taxon>Cytophagia</taxon>
        <taxon>Cytophagales</taxon>
        <taxon>Cytophagaceae</taxon>
        <taxon>Sporocytophaga</taxon>
    </lineage>
</organism>
<name>A0A098LKZ8_9BACT</name>
<proteinExistence type="predicted"/>